<dbReference type="Proteomes" id="UP000239480">
    <property type="component" value="Unassembled WGS sequence"/>
</dbReference>
<dbReference type="PANTHER" id="PTHR42978">
    <property type="entry name" value="QUORUM-QUENCHING LACTONASE YTNP-RELATED-RELATED"/>
    <property type="match status" value="1"/>
</dbReference>
<dbReference type="PANTHER" id="PTHR42978:SF6">
    <property type="entry name" value="QUORUM-QUENCHING LACTONASE YTNP-RELATED"/>
    <property type="match status" value="1"/>
</dbReference>
<evidence type="ECO:0000256" key="4">
    <source>
        <dbReference type="ARBA" id="ARBA00022833"/>
    </source>
</evidence>
<comment type="caution">
    <text evidence="7">The sequence shown here is derived from an EMBL/GenBank/DDBJ whole genome shotgun (WGS) entry which is preliminary data.</text>
</comment>
<dbReference type="SMART" id="SM00849">
    <property type="entry name" value="Lactamase_B"/>
    <property type="match status" value="1"/>
</dbReference>
<comment type="similarity">
    <text evidence="1">Belongs to the metallo-beta-lactamase superfamily.</text>
</comment>
<evidence type="ECO:0000259" key="6">
    <source>
        <dbReference type="SMART" id="SM00849"/>
    </source>
</evidence>
<feature type="chain" id="PRO_5015609890" evidence="5">
    <location>
        <begin position="28"/>
        <end position="300"/>
    </location>
</feature>
<dbReference type="RefSeq" id="WP_106207683.1">
    <property type="nucleotide sequence ID" value="NZ_PVTD01000013.1"/>
</dbReference>
<dbReference type="OrthoDB" id="9773738at2"/>
<accession>A0A2T0RGZ9</accession>
<dbReference type="SUPFAM" id="SSF56281">
    <property type="entry name" value="Metallo-hydrolase/oxidoreductase"/>
    <property type="match status" value="1"/>
</dbReference>
<organism evidence="7 8">
    <name type="scientific">Aliiruegeria haliotis</name>
    <dbReference type="NCBI Taxonomy" id="1280846"/>
    <lineage>
        <taxon>Bacteria</taxon>
        <taxon>Pseudomonadati</taxon>
        <taxon>Pseudomonadota</taxon>
        <taxon>Alphaproteobacteria</taxon>
        <taxon>Rhodobacterales</taxon>
        <taxon>Roseobacteraceae</taxon>
        <taxon>Aliiruegeria</taxon>
    </lineage>
</organism>
<proteinExistence type="inferred from homology"/>
<reference evidence="7 8" key="1">
    <citation type="submission" date="2018-03" db="EMBL/GenBank/DDBJ databases">
        <title>Genomic Encyclopedia of Archaeal and Bacterial Type Strains, Phase II (KMG-II): from individual species to whole genera.</title>
        <authorList>
            <person name="Goeker M."/>
        </authorList>
    </citation>
    <scope>NUCLEOTIDE SEQUENCE [LARGE SCALE GENOMIC DNA]</scope>
    <source>
        <strain evidence="7 8">DSM 29328</strain>
    </source>
</reference>
<keyword evidence="8" id="KW-1185">Reference proteome</keyword>
<evidence type="ECO:0000256" key="2">
    <source>
        <dbReference type="ARBA" id="ARBA00022723"/>
    </source>
</evidence>
<evidence type="ECO:0000256" key="1">
    <source>
        <dbReference type="ARBA" id="ARBA00007749"/>
    </source>
</evidence>
<dbReference type="CDD" id="cd07720">
    <property type="entry name" value="OPHC2-like_MBL-fold"/>
    <property type="match status" value="1"/>
</dbReference>
<name>A0A2T0RGZ9_9RHOB</name>
<evidence type="ECO:0000313" key="7">
    <source>
        <dbReference type="EMBL" id="PRY20417.1"/>
    </source>
</evidence>
<evidence type="ECO:0000256" key="5">
    <source>
        <dbReference type="SAM" id="SignalP"/>
    </source>
</evidence>
<keyword evidence="4" id="KW-0862">Zinc</keyword>
<keyword evidence="2" id="KW-0479">Metal-binding</keyword>
<dbReference type="InterPro" id="IPR006311">
    <property type="entry name" value="TAT_signal"/>
</dbReference>
<feature type="domain" description="Metallo-beta-lactamase" evidence="6">
    <location>
        <begin position="71"/>
        <end position="279"/>
    </location>
</feature>
<protein>
    <submittedName>
        <fullName evidence="7">Glyoxylase-like metal-dependent hydrolase (Beta-lactamase superfamily II)</fullName>
    </submittedName>
</protein>
<dbReference type="InterPro" id="IPR051013">
    <property type="entry name" value="MBL_superfamily_lactonases"/>
</dbReference>
<dbReference type="AlphaFoldDB" id="A0A2T0RGZ9"/>
<dbReference type="PROSITE" id="PS51318">
    <property type="entry name" value="TAT"/>
    <property type="match status" value="1"/>
</dbReference>
<dbReference type="InterPro" id="IPR001279">
    <property type="entry name" value="Metallo-B-lactamas"/>
</dbReference>
<dbReference type="Gene3D" id="3.60.15.10">
    <property type="entry name" value="Ribonuclease Z/Hydroxyacylglutathione hydrolase-like"/>
    <property type="match status" value="1"/>
</dbReference>
<dbReference type="Pfam" id="PF00753">
    <property type="entry name" value="Lactamase_B"/>
    <property type="match status" value="1"/>
</dbReference>
<gene>
    <name evidence="7" type="ORF">CLV78_11316</name>
</gene>
<dbReference type="InterPro" id="IPR036866">
    <property type="entry name" value="RibonucZ/Hydroxyglut_hydro"/>
</dbReference>
<feature type="signal peptide" evidence="5">
    <location>
        <begin position="1"/>
        <end position="27"/>
    </location>
</feature>
<dbReference type="GO" id="GO:0016787">
    <property type="term" value="F:hydrolase activity"/>
    <property type="evidence" value="ECO:0007669"/>
    <property type="project" value="UniProtKB-KW"/>
</dbReference>
<keyword evidence="5" id="KW-0732">Signal</keyword>
<evidence type="ECO:0000313" key="8">
    <source>
        <dbReference type="Proteomes" id="UP000239480"/>
    </source>
</evidence>
<dbReference type="GO" id="GO:0046872">
    <property type="term" value="F:metal ion binding"/>
    <property type="evidence" value="ECO:0007669"/>
    <property type="project" value="UniProtKB-KW"/>
</dbReference>
<keyword evidence="3 7" id="KW-0378">Hydrolase</keyword>
<dbReference type="EMBL" id="PVTD01000013">
    <property type="protein sequence ID" value="PRY20417.1"/>
    <property type="molecule type" value="Genomic_DNA"/>
</dbReference>
<evidence type="ECO:0000256" key="3">
    <source>
        <dbReference type="ARBA" id="ARBA00022801"/>
    </source>
</evidence>
<sequence length="300" mass="31861">MTTLSRRSFICTSLAGMAAAIATPGFASGTLDFGKGTLVALSDGSLTVPGQMWLGASEAEQAELGGKVKIGANVFLVRQNDRIILIDGGAGNGDFVTQRFDDLGRLPAALADAGIAPSDITDIVITHMHIDHSGGLIANGKPAFENATIHIDQAEWGFWTREGFAEQAPEDFRPMVIEIQNIAKIIGHQIETHDGTKDFGNGLRAVRTYGHTPGHNSLELDLGDEKLLIMGDIVVSDSIHFKNPNVGWALDGIPEVAIQTRHQVLGRAADKGLVIAGSHLTAPGLGRVKRAGDAYEFQPL</sequence>